<evidence type="ECO:0000313" key="3">
    <source>
        <dbReference type="EMBL" id="MPM87453.1"/>
    </source>
</evidence>
<dbReference type="InterPro" id="IPR042121">
    <property type="entry name" value="MutL_C_regsub"/>
</dbReference>
<comment type="caution">
    <text evidence="3">The sequence shown here is derived from an EMBL/GenBank/DDBJ whole genome shotgun (WGS) entry which is preliminary data.</text>
</comment>
<dbReference type="SMART" id="SM00853">
    <property type="entry name" value="MutL_C"/>
    <property type="match status" value="1"/>
</dbReference>
<dbReference type="GO" id="GO:0016887">
    <property type="term" value="F:ATP hydrolysis activity"/>
    <property type="evidence" value="ECO:0007669"/>
    <property type="project" value="InterPro"/>
</dbReference>
<dbReference type="GO" id="GO:0005524">
    <property type="term" value="F:ATP binding"/>
    <property type="evidence" value="ECO:0007669"/>
    <property type="project" value="InterPro"/>
</dbReference>
<dbReference type="Gene3D" id="3.30.1370.100">
    <property type="entry name" value="MutL, C-terminal domain, regulatory subdomain"/>
    <property type="match status" value="1"/>
</dbReference>
<sequence>MYTSEYSGNNISGTEKVVENINFSSVSEALPGGKAGQERESGQSADKETDDELYRISIPKAYGRPETPINFKSAEEKSETTPLCTHIVVPSGDSKTESIYSGRQMTSYFENKPGPLPLSSGTAPENNKTVYKYQNLSGTDEDIMVSSSPSGVELFASASKKEPAESSRLPLSENLDDEDVPREGGRIIGVAFNTYISYESGDSIFLIDKHAAHERILYERLKKQVSMHSSGAQQLVAPVIIHLEPREAQALSESLPELAECGFTLEPFGEAEFALRELPAELTGLGEEKIVGVIQKAASDLLIGGKADSARARIADRMLYSMACKAAVKGGIPDSNADYEWIVSEIISNPGIVVCPHGRPVAIKITKKQLEKLFFRT</sequence>
<feature type="region of interest" description="Disordered" evidence="1">
    <location>
        <begin position="156"/>
        <end position="180"/>
    </location>
</feature>
<dbReference type="GO" id="GO:0006298">
    <property type="term" value="P:mismatch repair"/>
    <property type="evidence" value="ECO:0007669"/>
    <property type="project" value="InterPro"/>
</dbReference>
<dbReference type="InterPro" id="IPR014790">
    <property type="entry name" value="MutL_C"/>
</dbReference>
<dbReference type="Pfam" id="PF08676">
    <property type="entry name" value="MutL_C"/>
    <property type="match status" value="1"/>
</dbReference>
<organism evidence="3">
    <name type="scientific">bioreactor metagenome</name>
    <dbReference type="NCBI Taxonomy" id="1076179"/>
    <lineage>
        <taxon>unclassified sequences</taxon>
        <taxon>metagenomes</taxon>
        <taxon>ecological metagenomes</taxon>
    </lineage>
</organism>
<proteinExistence type="predicted"/>
<dbReference type="AlphaFoldDB" id="A0A645DF30"/>
<dbReference type="EMBL" id="VSSQ01035267">
    <property type="protein sequence ID" value="MPM87453.1"/>
    <property type="molecule type" value="Genomic_DNA"/>
</dbReference>
<gene>
    <name evidence="3" type="primary">mutL_34</name>
    <name evidence="3" type="ORF">SDC9_134549</name>
</gene>
<feature type="compositionally biased region" description="Basic and acidic residues" evidence="1">
    <location>
        <begin position="36"/>
        <end position="47"/>
    </location>
</feature>
<accession>A0A645DF30</accession>
<feature type="domain" description="MutL C-terminal dimerisation" evidence="2">
    <location>
        <begin position="187"/>
        <end position="334"/>
    </location>
</feature>
<dbReference type="GO" id="GO:0032300">
    <property type="term" value="C:mismatch repair complex"/>
    <property type="evidence" value="ECO:0007669"/>
    <property type="project" value="InterPro"/>
</dbReference>
<protein>
    <submittedName>
        <fullName evidence="3">DNA mismatch repair protein MutL</fullName>
    </submittedName>
</protein>
<evidence type="ECO:0000256" key="1">
    <source>
        <dbReference type="SAM" id="MobiDB-lite"/>
    </source>
</evidence>
<dbReference type="InterPro" id="IPR037198">
    <property type="entry name" value="MutL_C_sf"/>
</dbReference>
<reference evidence="3" key="1">
    <citation type="submission" date="2019-08" db="EMBL/GenBank/DDBJ databases">
        <authorList>
            <person name="Kucharzyk K."/>
            <person name="Murdoch R.W."/>
            <person name="Higgins S."/>
            <person name="Loffler F."/>
        </authorList>
    </citation>
    <scope>NUCLEOTIDE SEQUENCE</scope>
</reference>
<dbReference type="PANTHER" id="PTHR10073:SF12">
    <property type="entry name" value="DNA MISMATCH REPAIR PROTEIN MLH1"/>
    <property type="match status" value="1"/>
</dbReference>
<evidence type="ECO:0000259" key="2">
    <source>
        <dbReference type="SMART" id="SM00853"/>
    </source>
</evidence>
<dbReference type="SUPFAM" id="SSF118116">
    <property type="entry name" value="DNA mismatch repair protein MutL"/>
    <property type="match status" value="1"/>
</dbReference>
<dbReference type="GO" id="GO:0140664">
    <property type="term" value="F:ATP-dependent DNA damage sensor activity"/>
    <property type="evidence" value="ECO:0007669"/>
    <property type="project" value="InterPro"/>
</dbReference>
<dbReference type="InterPro" id="IPR042120">
    <property type="entry name" value="MutL_C_dimsub"/>
</dbReference>
<name>A0A645DF30_9ZZZZ</name>
<dbReference type="PANTHER" id="PTHR10073">
    <property type="entry name" value="DNA MISMATCH REPAIR PROTEIN MLH, PMS, MUTL"/>
    <property type="match status" value="1"/>
</dbReference>
<feature type="region of interest" description="Disordered" evidence="1">
    <location>
        <begin position="27"/>
        <end position="60"/>
    </location>
</feature>
<dbReference type="InterPro" id="IPR038973">
    <property type="entry name" value="MutL/Mlh/Pms-like"/>
</dbReference>
<dbReference type="Gene3D" id="3.30.1540.20">
    <property type="entry name" value="MutL, C-terminal domain, dimerisation subdomain"/>
    <property type="match status" value="1"/>
</dbReference>